<name>A0AAE1QPJ8_9SOLA</name>
<evidence type="ECO:0000256" key="2">
    <source>
        <dbReference type="ARBA" id="ARBA00010992"/>
    </source>
</evidence>
<evidence type="ECO:0000256" key="8">
    <source>
        <dbReference type="SAM" id="Phobius"/>
    </source>
</evidence>
<feature type="transmembrane region" description="Helical" evidence="8">
    <location>
        <begin position="74"/>
        <end position="94"/>
    </location>
</feature>
<dbReference type="InterPro" id="IPR050549">
    <property type="entry name" value="MFS_Trehalose_Transporter"/>
</dbReference>
<keyword evidence="3" id="KW-0762">Sugar transport</keyword>
<dbReference type="EMBL" id="JAVYJV010000030">
    <property type="protein sequence ID" value="KAK4337400.1"/>
    <property type="molecule type" value="Genomic_DNA"/>
</dbReference>
<dbReference type="SUPFAM" id="SSF103473">
    <property type="entry name" value="MFS general substrate transporter"/>
    <property type="match status" value="1"/>
</dbReference>
<evidence type="ECO:0008006" key="11">
    <source>
        <dbReference type="Google" id="ProtNLM"/>
    </source>
</evidence>
<evidence type="ECO:0000256" key="3">
    <source>
        <dbReference type="ARBA" id="ARBA00022597"/>
    </source>
</evidence>
<dbReference type="InterPro" id="IPR005828">
    <property type="entry name" value="MFS_sugar_transport-like"/>
</dbReference>
<comment type="caution">
    <text evidence="9">The sequence shown here is derived from an EMBL/GenBank/DDBJ whole genome shotgun (WGS) entry which is preliminary data.</text>
</comment>
<feature type="transmembrane region" description="Helical" evidence="8">
    <location>
        <begin position="175"/>
        <end position="192"/>
    </location>
</feature>
<comment type="similarity">
    <text evidence="7">Belongs to the major facilitator superfamily. Phosphate:H(+) symporter (TC 2.A.1.9) family.</text>
</comment>
<evidence type="ECO:0000256" key="4">
    <source>
        <dbReference type="ARBA" id="ARBA00022692"/>
    </source>
</evidence>
<dbReference type="Gene3D" id="1.20.1250.20">
    <property type="entry name" value="MFS general substrate transporter like domains"/>
    <property type="match status" value="2"/>
</dbReference>
<organism evidence="9 10">
    <name type="scientific">Anisodus tanguticus</name>
    <dbReference type="NCBI Taxonomy" id="243964"/>
    <lineage>
        <taxon>Eukaryota</taxon>
        <taxon>Viridiplantae</taxon>
        <taxon>Streptophyta</taxon>
        <taxon>Embryophyta</taxon>
        <taxon>Tracheophyta</taxon>
        <taxon>Spermatophyta</taxon>
        <taxon>Magnoliopsida</taxon>
        <taxon>eudicotyledons</taxon>
        <taxon>Gunneridae</taxon>
        <taxon>Pentapetalae</taxon>
        <taxon>asterids</taxon>
        <taxon>lamiids</taxon>
        <taxon>Solanales</taxon>
        <taxon>Solanaceae</taxon>
        <taxon>Solanoideae</taxon>
        <taxon>Hyoscyameae</taxon>
        <taxon>Anisodus</taxon>
    </lineage>
</organism>
<dbReference type="GO" id="GO:0016020">
    <property type="term" value="C:membrane"/>
    <property type="evidence" value="ECO:0007669"/>
    <property type="project" value="UniProtKB-SubCell"/>
</dbReference>
<protein>
    <recommendedName>
        <fullName evidence="11">Major facilitator superfamily (MFS) profile domain-containing protein</fullName>
    </recommendedName>
</protein>
<accession>A0AAE1QPJ8</accession>
<feature type="transmembrane region" description="Helical" evidence="8">
    <location>
        <begin position="198"/>
        <end position="223"/>
    </location>
</feature>
<feature type="transmembrane region" description="Helical" evidence="8">
    <location>
        <begin position="30"/>
        <end position="54"/>
    </location>
</feature>
<dbReference type="PANTHER" id="PTHR48021">
    <property type="match status" value="1"/>
</dbReference>
<dbReference type="PANTHER" id="PTHR48021:SF1">
    <property type="entry name" value="GH07001P-RELATED"/>
    <property type="match status" value="1"/>
</dbReference>
<evidence type="ECO:0000313" key="10">
    <source>
        <dbReference type="Proteomes" id="UP001291623"/>
    </source>
</evidence>
<comment type="similarity">
    <text evidence="2">Belongs to the major facilitator superfamily. Sugar transporter (TC 2.A.1.1) family.</text>
</comment>
<proteinExistence type="inferred from homology"/>
<keyword evidence="10" id="KW-1185">Reference proteome</keyword>
<evidence type="ECO:0000256" key="5">
    <source>
        <dbReference type="ARBA" id="ARBA00022989"/>
    </source>
</evidence>
<feature type="transmembrane region" description="Helical" evidence="8">
    <location>
        <begin position="230"/>
        <end position="250"/>
    </location>
</feature>
<comment type="subcellular location">
    <subcellularLocation>
        <location evidence="1">Membrane</location>
    </subcellularLocation>
</comment>
<evidence type="ECO:0000313" key="9">
    <source>
        <dbReference type="EMBL" id="KAK4337400.1"/>
    </source>
</evidence>
<evidence type="ECO:0000256" key="7">
    <source>
        <dbReference type="ARBA" id="ARBA00044504"/>
    </source>
</evidence>
<dbReference type="Proteomes" id="UP001291623">
    <property type="component" value="Unassembled WGS sequence"/>
</dbReference>
<gene>
    <name evidence="9" type="ORF">RND71_043347</name>
</gene>
<reference evidence="9" key="1">
    <citation type="submission" date="2023-12" db="EMBL/GenBank/DDBJ databases">
        <title>Genome assembly of Anisodus tanguticus.</title>
        <authorList>
            <person name="Wang Y.-J."/>
        </authorList>
    </citation>
    <scope>NUCLEOTIDE SEQUENCE</scope>
    <source>
        <strain evidence="9">KB-2021</strain>
        <tissue evidence="9">Leaf</tissue>
    </source>
</reference>
<dbReference type="GO" id="GO:0022857">
    <property type="term" value="F:transmembrane transporter activity"/>
    <property type="evidence" value="ECO:0007669"/>
    <property type="project" value="InterPro"/>
</dbReference>
<dbReference type="Pfam" id="PF00083">
    <property type="entry name" value="Sugar_tr"/>
    <property type="match status" value="1"/>
</dbReference>
<evidence type="ECO:0000256" key="1">
    <source>
        <dbReference type="ARBA" id="ARBA00004370"/>
    </source>
</evidence>
<keyword evidence="6 8" id="KW-0472">Membrane</keyword>
<keyword evidence="5 8" id="KW-1133">Transmembrane helix</keyword>
<dbReference type="InterPro" id="IPR036259">
    <property type="entry name" value="MFS_trans_sf"/>
</dbReference>
<evidence type="ECO:0000256" key="6">
    <source>
        <dbReference type="ARBA" id="ARBA00023136"/>
    </source>
</evidence>
<dbReference type="AlphaFoldDB" id="A0AAE1QPJ8"/>
<keyword evidence="4 8" id="KW-0812">Transmembrane</keyword>
<sequence>MGNSSEKKISISSANPIVITANTPISKPSLLLYAAVTISLLGSVGLGLVVGYISPVLDQITDAKNPKDAQARTWLGSITTLGALFGGLLAPVLVKFLGKKLSLSANESPSQILSQNKLDDFVIKRARNELAKLRSPDSAIDEELDELIKAQKALNEITDEKLSEKISKADFYKPLTYSLGINAIIFYANSIFKSASETINVAVASSILSLTMTLTTVVEVLIIDKLGRRLILILSGIGCAIGLAPVPWMMVPELSPVNNRTFISGCSTAFNWGIAFLVDAQ</sequence>
<keyword evidence="3" id="KW-0813">Transport</keyword>